<comment type="cofactor">
    <cofactor evidence="18 21">
        <name>heme b</name>
        <dbReference type="ChEBI" id="CHEBI:60344"/>
    </cofactor>
    <text evidence="18 21">Binds 1 heme b (iron(II)-protoporphyrin IX) group per subunit.</text>
</comment>
<evidence type="ECO:0000256" key="22">
    <source>
        <dbReference type="SAM" id="MobiDB-lite"/>
    </source>
</evidence>
<dbReference type="PANTHER" id="PTHR31517">
    <property type="match status" value="1"/>
</dbReference>
<evidence type="ECO:0000256" key="8">
    <source>
        <dbReference type="ARBA" id="ARBA00022723"/>
    </source>
</evidence>
<gene>
    <name evidence="24" type="ORF">Ddye_029844</name>
</gene>
<evidence type="ECO:0000256" key="11">
    <source>
        <dbReference type="ARBA" id="ARBA00023002"/>
    </source>
</evidence>
<dbReference type="FunFam" id="1.10.420.10:FF:000001">
    <property type="entry name" value="Peroxidase"/>
    <property type="match status" value="1"/>
</dbReference>
<evidence type="ECO:0000256" key="14">
    <source>
        <dbReference type="ARBA" id="ARBA00023180"/>
    </source>
</evidence>
<evidence type="ECO:0000256" key="3">
    <source>
        <dbReference type="ARBA" id="ARBA00004613"/>
    </source>
</evidence>
<evidence type="ECO:0000256" key="6">
    <source>
        <dbReference type="ARBA" id="ARBA00022559"/>
    </source>
</evidence>
<dbReference type="GO" id="GO:0005576">
    <property type="term" value="C:extracellular region"/>
    <property type="evidence" value="ECO:0007669"/>
    <property type="project" value="UniProtKB-SubCell"/>
</dbReference>
<proteinExistence type="inferred from homology"/>
<dbReference type="InterPro" id="IPR010255">
    <property type="entry name" value="Haem_peroxidase_sf"/>
</dbReference>
<evidence type="ECO:0000256" key="1">
    <source>
        <dbReference type="ARBA" id="ARBA00000189"/>
    </source>
</evidence>
<organism evidence="24 25">
    <name type="scientific">Dipteronia dyeriana</name>
    <dbReference type="NCBI Taxonomy" id="168575"/>
    <lineage>
        <taxon>Eukaryota</taxon>
        <taxon>Viridiplantae</taxon>
        <taxon>Streptophyta</taxon>
        <taxon>Embryophyta</taxon>
        <taxon>Tracheophyta</taxon>
        <taxon>Spermatophyta</taxon>
        <taxon>Magnoliopsida</taxon>
        <taxon>eudicotyledons</taxon>
        <taxon>Gunneridae</taxon>
        <taxon>Pentapetalae</taxon>
        <taxon>rosids</taxon>
        <taxon>malvids</taxon>
        <taxon>Sapindales</taxon>
        <taxon>Sapindaceae</taxon>
        <taxon>Hippocastanoideae</taxon>
        <taxon>Acereae</taxon>
        <taxon>Dipteronia</taxon>
    </lineage>
</organism>
<feature type="binding site" description="axial binding residue" evidence="18">
    <location>
        <position position="229"/>
    </location>
    <ligand>
        <name>heme b</name>
        <dbReference type="ChEBI" id="CHEBI:60344"/>
    </ligand>
    <ligandPart>
        <name>Fe</name>
        <dbReference type="ChEBI" id="CHEBI:18248"/>
    </ligandPart>
</feature>
<feature type="site" description="Transition state stabilizer" evidence="19">
    <location>
        <position position="102"/>
    </location>
</feature>
<feature type="binding site" evidence="18">
    <location>
        <position position="112"/>
    </location>
    <ligand>
        <name>Ca(2+)</name>
        <dbReference type="ChEBI" id="CHEBI:29108"/>
        <label>1</label>
    </ligand>
</feature>
<feature type="binding site" evidence="18">
    <location>
        <position position="278"/>
    </location>
    <ligand>
        <name>Ca(2+)</name>
        <dbReference type="ChEBI" id="CHEBI:29108"/>
        <label>2</label>
    </ligand>
</feature>
<dbReference type="Proteomes" id="UP001280121">
    <property type="component" value="Unassembled WGS sequence"/>
</dbReference>
<feature type="disulfide bond" evidence="20">
    <location>
        <begin position="157"/>
        <end position="355"/>
    </location>
</feature>
<dbReference type="CDD" id="cd00693">
    <property type="entry name" value="secretory_peroxidase"/>
    <property type="match status" value="1"/>
</dbReference>
<evidence type="ECO:0000256" key="2">
    <source>
        <dbReference type="ARBA" id="ARBA00002322"/>
    </source>
</evidence>
<keyword evidence="6 21" id="KW-0575">Peroxidase</keyword>
<dbReference type="PROSITE" id="PS50873">
    <property type="entry name" value="PEROXIDASE_4"/>
    <property type="match status" value="1"/>
</dbReference>
<evidence type="ECO:0000256" key="20">
    <source>
        <dbReference type="PIRSR" id="PIRSR600823-5"/>
    </source>
</evidence>
<feature type="binding site" evidence="18">
    <location>
        <position position="281"/>
    </location>
    <ligand>
        <name>Ca(2+)</name>
        <dbReference type="ChEBI" id="CHEBI:29108"/>
        <label>2</label>
    </ligand>
</feature>
<dbReference type="GO" id="GO:0140825">
    <property type="term" value="F:lactoperoxidase activity"/>
    <property type="evidence" value="ECO:0007669"/>
    <property type="project" value="UniProtKB-EC"/>
</dbReference>
<evidence type="ECO:0000256" key="17">
    <source>
        <dbReference type="PIRSR" id="PIRSR600823-2"/>
    </source>
</evidence>
<comment type="function">
    <text evidence="2">Removal of H(2)O(2), oxidation of toxic reductants, biosynthesis and degradation of lignin, suberization, auxin catabolism, response to environmental stresses such as wounding, pathogen attack and oxidative stress. These functions might be dependent on each isozyme/isoform in each plant tissue.</text>
</comment>
<dbReference type="AlphaFoldDB" id="A0AAD9TFV6"/>
<comment type="subcellular location">
    <subcellularLocation>
        <location evidence="3 21">Secreted</location>
    </subcellularLocation>
</comment>
<keyword evidence="15 21" id="KW-0376">Hydrogen peroxide</keyword>
<keyword evidence="13 20" id="KW-1015">Disulfide bond</keyword>
<keyword evidence="5 21" id="KW-0964">Secreted</keyword>
<feature type="binding site" evidence="17">
    <location>
        <position position="199"/>
    </location>
    <ligand>
        <name>substrate</name>
    </ligand>
</feature>
<feature type="domain" description="Plant heme peroxidase family profile" evidence="23">
    <location>
        <begin position="65"/>
        <end position="359"/>
    </location>
</feature>
<feature type="binding site" evidence="18">
    <location>
        <position position="230"/>
    </location>
    <ligand>
        <name>Ca(2+)</name>
        <dbReference type="ChEBI" id="CHEBI:29108"/>
        <label>2</label>
    </ligand>
</feature>
<keyword evidence="8 18" id="KW-0479">Metal-binding</keyword>
<evidence type="ECO:0000313" key="25">
    <source>
        <dbReference type="Proteomes" id="UP001280121"/>
    </source>
</evidence>
<comment type="cofactor">
    <cofactor evidence="18 21">
        <name>Ca(2+)</name>
        <dbReference type="ChEBI" id="CHEBI:29108"/>
    </cofactor>
    <text evidence="18 21">Binds 2 calcium ions per subunit.</text>
</comment>
<feature type="binding site" evidence="18">
    <location>
        <position position="116"/>
    </location>
    <ligand>
        <name>Ca(2+)</name>
        <dbReference type="ChEBI" id="CHEBI:29108"/>
        <label>1</label>
    </ligand>
</feature>
<dbReference type="PRINTS" id="PR00461">
    <property type="entry name" value="PLPEROXIDASE"/>
</dbReference>
<keyword evidence="25" id="KW-1185">Reference proteome</keyword>
<feature type="region of interest" description="Disordered" evidence="22">
    <location>
        <begin position="29"/>
        <end position="52"/>
    </location>
</feature>
<feature type="chain" id="PRO_5041772234" description="Peroxidase" evidence="21">
    <location>
        <begin position="24"/>
        <end position="363"/>
    </location>
</feature>
<dbReference type="Gene3D" id="1.10.520.10">
    <property type="match status" value="1"/>
</dbReference>
<dbReference type="EMBL" id="JANJYI010000009">
    <property type="protein sequence ID" value="KAK2635052.1"/>
    <property type="molecule type" value="Genomic_DNA"/>
</dbReference>
<dbReference type="GO" id="GO:0020037">
    <property type="term" value="F:heme binding"/>
    <property type="evidence" value="ECO:0007669"/>
    <property type="project" value="UniProtKB-UniRule"/>
</dbReference>
<feature type="binding site" evidence="18">
    <location>
        <position position="110"/>
    </location>
    <ligand>
        <name>Ca(2+)</name>
        <dbReference type="ChEBI" id="CHEBI:29108"/>
        <label>1</label>
    </ligand>
</feature>
<evidence type="ECO:0000256" key="18">
    <source>
        <dbReference type="PIRSR" id="PIRSR600823-3"/>
    </source>
</evidence>
<reference evidence="24" key="1">
    <citation type="journal article" date="2023" name="Plant J.">
        <title>Genome sequences and population genomics provide insights into the demographic history, inbreeding, and mutation load of two 'living fossil' tree species of Dipteronia.</title>
        <authorList>
            <person name="Feng Y."/>
            <person name="Comes H.P."/>
            <person name="Chen J."/>
            <person name="Zhu S."/>
            <person name="Lu R."/>
            <person name="Zhang X."/>
            <person name="Li P."/>
            <person name="Qiu J."/>
            <person name="Olsen K.M."/>
            <person name="Qiu Y."/>
        </authorList>
    </citation>
    <scope>NUCLEOTIDE SEQUENCE</scope>
    <source>
        <strain evidence="24">KIB01</strain>
    </source>
</reference>
<dbReference type="FunFam" id="1.10.520.10:FF:000006">
    <property type="entry name" value="Peroxidase"/>
    <property type="match status" value="1"/>
</dbReference>
<evidence type="ECO:0000313" key="24">
    <source>
        <dbReference type="EMBL" id="KAK2635052.1"/>
    </source>
</evidence>
<comment type="caution">
    <text evidence="24">The sequence shown here is derived from an EMBL/GenBank/DDBJ whole genome shotgun (WGS) entry which is preliminary data.</text>
</comment>
<feature type="signal peptide" evidence="21">
    <location>
        <begin position="1"/>
        <end position="23"/>
    </location>
</feature>
<dbReference type="SUPFAM" id="SSF48113">
    <property type="entry name" value="Heme-dependent peroxidases"/>
    <property type="match status" value="1"/>
</dbReference>
<feature type="active site" description="Proton acceptor" evidence="16">
    <location>
        <position position="106"/>
    </location>
</feature>
<feature type="binding site" evidence="18">
    <location>
        <position position="286"/>
    </location>
    <ligand>
        <name>Ca(2+)</name>
        <dbReference type="ChEBI" id="CHEBI:29108"/>
        <label>2</label>
    </ligand>
</feature>
<keyword evidence="9 21" id="KW-0732">Signal</keyword>
<feature type="disulfide bond" evidence="20">
    <location>
        <begin position="75"/>
        <end position="151"/>
    </location>
</feature>
<evidence type="ECO:0000256" key="21">
    <source>
        <dbReference type="RuleBase" id="RU362060"/>
    </source>
</evidence>
<keyword evidence="12 18" id="KW-0408">Iron</keyword>
<dbReference type="InterPro" id="IPR002016">
    <property type="entry name" value="Haem_peroxidase"/>
</dbReference>
<evidence type="ECO:0000259" key="23">
    <source>
        <dbReference type="PROSITE" id="PS50873"/>
    </source>
</evidence>
<feature type="disulfide bond" evidence="20">
    <location>
        <begin position="108"/>
        <end position="113"/>
    </location>
</feature>
<dbReference type="Gene3D" id="1.10.420.10">
    <property type="entry name" value="Peroxidase, domain 2"/>
    <property type="match status" value="1"/>
</dbReference>
<feature type="binding site" evidence="18">
    <location>
        <position position="107"/>
    </location>
    <ligand>
        <name>Ca(2+)</name>
        <dbReference type="ChEBI" id="CHEBI:29108"/>
        <label>1</label>
    </ligand>
</feature>
<evidence type="ECO:0000256" key="15">
    <source>
        <dbReference type="ARBA" id="ARBA00023324"/>
    </source>
</evidence>
<feature type="disulfide bond" evidence="20">
    <location>
        <begin position="236"/>
        <end position="268"/>
    </location>
</feature>
<keyword evidence="10 18" id="KW-0106">Calcium</keyword>
<evidence type="ECO:0000256" key="13">
    <source>
        <dbReference type="ARBA" id="ARBA00023157"/>
    </source>
</evidence>
<evidence type="ECO:0000256" key="16">
    <source>
        <dbReference type="PIRSR" id="PIRSR600823-1"/>
    </source>
</evidence>
<keyword evidence="14" id="KW-0325">Glycoprotein</keyword>
<evidence type="ECO:0000256" key="5">
    <source>
        <dbReference type="ARBA" id="ARBA00022525"/>
    </source>
</evidence>
<protein>
    <recommendedName>
        <fullName evidence="4 21">Peroxidase</fullName>
        <ecNumber evidence="4 21">1.11.1.7</ecNumber>
    </recommendedName>
</protein>
<dbReference type="GO" id="GO:0042744">
    <property type="term" value="P:hydrogen peroxide catabolic process"/>
    <property type="evidence" value="ECO:0007669"/>
    <property type="project" value="UniProtKB-KW"/>
</dbReference>
<comment type="similarity">
    <text evidence="21">Belongs to the peroxidase family. Classical plant (class III) peroxidase subfamily.</text>
</comment>
<dbReference type="InterPro" id="IPR033905">
    <property type="entry name" value="Secretory_peroxidase"/>
</dbReference>
<dbReference type="PRINTS" id="PR00458">
    <property type="entry name" value="PEROXIDASE"/>
</dbReference>
<dbReference type="GO" id="GO:0006979">
    <property type="term" value="P:response to oxidative stress"/>
    <property type="evidence" value="ECO:0007669"/>
    <property type="project" value="UniProtKB-UniRule"/>
</dbReference>
<accession>A0AAD9TFV6</accession>
<feature type="binding site" evidence="18">
    <location>
        <position position="114"/>
    </location>
    <ligand>
        <name>Ca(2+)</name>
        <dbReference type="ChEBI" id="CHEBI:29108"/>
        <label>1</label>
    </ligand>
</feature>
<evidence type="ECO:0000256" key="7">
    <source>
        <dbReference type="ARBA" id="ARBA00022617"/>
    </source>
</evidence>
<keyword evidence="7 21" id="KW-0349">Heme</keyword>
<evidence type="ECO:0000256" key="9">
    <source>
        <dbReference type="ARBA" id="ARBA00022729"/>
    </source>
</evidence>
<dbReference type="GO" id="GO:0046872">
    <property type="term" value="F:metal ion binding"/>
    <property type="evidence" value="ECO:0007669"/>
    <property type="project" value="UniProtKB-UniRule"/>
</dbReference>
<evidence type="ECO:0000256" key="10">
    <source>
        <dbReference type="ARBA" id="ARBA00022837"/>
    </source>
</evidence>
<dbReference type="EC" id="1.11.1.7" evidence="4 21"/>
<evidence type="ECO:0000256" key="19">
    <source>
        <dbReference type="PIRSR" id="PIRSR600823-4"/>
    </source>
</evidence>
<evidence type="ECO:0000256" key="12">
    <source>
        <dbReference type="ARBA" id="ARBA00023004"/>
    </source>
</evidence>
<evidence type="ECO:0000256" key="4">
    <source>
        <dbReference type="ARBA" id="ARBA00012313"/>
    </source>
</evidence>
<comment type="catalytic activity">
    <reaction evidence="1 21">
        <text>2 a phenolic donor + H2O2 = 2 a phenolic radical donor + 2 H2O</text>
        <dbReference type="Rhea" id="RHEA:56136"/>
        <dbReference type="ChEBI" id="CHEBI:15377"/>
        <dbReference type="ChEBI" id="CHEBI:16240"/>
        <dbReference type="ChEBI" id="CHEBI:139520"/>
        <dbReference type="ChEBI" id="CHEBI:139521"/>
        <dbReference type="EC" id="1.11.1.7"/>
    </reaction>
</comment>
<dbReference type="PANTHER" id="PTHR31517:SF17">
    <property type="entry name" value="PEROXIDASE 6"/>
    <property type="match status" value="1"/>
</dbReference>
<feature type="binding site" evidence="18">
    <location>
        <position position="125"/>
    </location>
    <ligand>
        <name>Ca(2+)</name>
        <dbReference type="ChEBI" id="CHEBI:29108"/>
        <label>1</label>
    </ligand>
</feature>
<dbReference type="Pfam" id="PF00141">
    <property type="entry name" value="peroxidase"/>
    <property type="match status" value="1"/>
</dbReference>
<name>A0AAD9TFV6_9ROSI</name>
<sequence length="363" mass="40537">MKSSISFLFVIFILHLIVSVTAGSGYYGNKENNNDEDQETSNNPNLDDLPSTLPEEYLPELDDNGLSSSYYLHSCPEAEAIIFNIMEEWSTKDETVLPSILRLFFHDCVVRGCDASILLNHEGSERTAEASKTLRGFEVIDEIKKALEEKCPKTVSCSDILTAASRDAIHLLKGPYWMVPYGRKDGKVSNAKEADDLVPMGRESYPSLLELFQSMGLNVLDLVVLQGAHTVGRATCGSIQERIYNYNGTGQADKCIDKQYLNYLTRKCRWASEYVDLDPITPNKFDAMYFKNILDKNMGLLATDQALTSAISTSKLVSTFVNAPTLFDYQFGASMNKLSKVKILTGDEGQVRTNCNFVNSNHY</sequence>
<keyword evidence="11 21" id="KW-0560">Oxidoreductase</keyword>
<dbReference type="InterPro" id="IPR000823">
    <property type="entry name" value="Peroxidase_pln"/>
</dbReference>